<evidence type="ECO:0000256" key="2">
    <source>
        <dbReference type="ARBA" id="ARBA00023163"/>
    </source>
</evidence>
<dbReference type="InterPro" id="IPR007050">
    <property type="entry name" value="HTH_bacterioopsin"/>
</dbReference>
<keyword evidence="7" id="KW-1185">Reference proteome</keyword>
<sequence>MRPSDESDAPETHSDDNLLVDGIDDPTFFQTLVKDAGEAILTLDAAGMIVSANPAAGQLFGYEVDDLIGEHMSLLFPSEYVHSYCEQFEVAVSTSEDDSESVLQTTLERVGLHADGETILLRFSFTEQTYDGQRLFTAIIRDLTEQQTHKQKRRDSEARFRQIAEQIDSVLWMADAEMTEISYVNPAYEDVWGRSRESLYQDLPTFVDAVHPDDCEQVEEFLDHIVHDSRARTPQREYIAEYRVVQPDGTIRWVSDRAFPVYNDAEELHRIVGVAEDITAQKQREATLQRQREILQTISEINTVLRQVNKSMVEATTQSEIEDMVCEHLVASELYQAALIGDLEPTTEGISIRTSYGTEETYLEAIREANPTDTEQGAAAQALETGEIHIIDDIETDPAFPESVREAALSQEYRSALCVPLVYNETTYGVLVVYGTQAAMFSEHEQAIFDELGETLGYAIYALKTQQLLFTDRVVELDFDLTETDGFFVTVSEELDCSITLDGIVQTNDGDLLEYIEAEDVAPEQILERADCSPDVRQARCITTHEETSRFEFLFQSETTTLNRLIEQGATIKTATATNGHGTLTVKVPTATELRSFVDAVQTVHPKATLAAKRERERSSDSPTGFREQVRDQLTDRQHEILQTAYYSGYFESPRESTGAELADTLRISGPTFHQHLQAAHRKLLTTFFTPPTAAQ</sequence>
<organism evidence="6 7">
    <name type="scientific">Haladaptatus pallidirubidus</name>
    <dbReference type="NCBI Taxonomy" id="1008152"/>
    <lineage>
        <taxon>Archaea</taxon>
        <taxon>Methanobacteriati</taxon>
        <taxon>Methanobacteriota</taxon>
        <taxon>Stenosarchaea group</taxon>
        <taxon>Halobacteria</taxon>
        <taxon>Halobacteriales</taxon>
        <taxon>Haladaptataceae</taxon>
        <taxon>Haladaptatus</taxon>
    </lineage>
</organism>
<dbReference type="Pfam" id="PF04967">
    <property type="entry name" value="HTH_10"/>
    <property type="match status" value="1"/>
</dbReference>
<evidence type="ECO:0000313" key="7">
    <source>
        <dbReference type="Proteomes" id="UP001501729"/>
    </source>
</evidence>
<dbReference type="SMART" id="SM00065">
    <property type="entry name" value="GAF"/>
    <property type="match status" value="1"/>
</dbReference>
<dbReference type="CDD" id="cd00130">
    <property type="entry name" value="PAS"/>
    <property type="match status" value="2"/>
</dbReference>
<dbReference type="PANTHER" id="PTHR34236">
    <property type="entry name" value="DIMETHYL SULFOXIDE REDUCTASE TRANSCRIPTIONAL ACTIVATOR"/>
    <property type="match status" value="1"/>
</dbReference>
<dbReference type="InterPro" id="IPR000014">
    <property type="entry name" value="PAS"/>
</dbReference>
<dbReference type="NCBIfam" id="TIGR00229">
    <property type="entry name" value="sensory_box"/>
    <property type="match status" value="2"/>
</dbReference>
<dbReference type="SUPFAM" id="SSF55781">
    <property type="entry name" value="GAF domain-like"/>
    <property type="match status" value="1"/>
</dbReference>
<dbReference type="Pfam" id="PF15915">
    <property type="entry name" value="BAT"/>
    <property type="match status" value="1"/>
</dbReference>
<feature type="domain" description="PAC" evidence="5">
    <location>
        <begin position="238"/>
        <end position="290"/>
    </location>
</feature>
<dbReference type="InterPro" id="IPR003018">
    <property type="entry name" value="GAF"/>
</dbReference>
<dbReference type="InterPro" id="IPR035965">
    <property type="entry name" value="PAS-like_dom_sf"/>
</dbReference>
<dbReference type="InterPro" id="IPR013655">
    <property type="entry name" value="PAS_fold_3"/>
</dbReference>
<dbReference type="InterPro" id="IPR031803">
    <property type="entry name" value="BAT_GAF/HTH-assoc"/>
</dbReference>
<dbReference type="Pfam" id="PF13185">
    <property type="entry name" value="GAF_2"/>
    <property type="match status" value="1"/>
</dbReference>
<dbReference type="AlphaFoldDB" id="A0AAV3UNF4"/>
<dbReference type="EMBL" id="BAABKX010000018">
    <property type="protein sequence ID" value="GAA5060090.1"/>
    <property type="molecule type" value="Genomic_DNA"/>
</dbReference>
<dbReference type="Pfam" id="PF08447">
    <property type="entry name" value="PAS_3"/>
    <property type="match status" value="1"/>
</dbReference>
<dbReference type="Gene3D" id="3.30.450.20">
    <property type="entry name" value="PAS domain"/>
    <property type="match status" value="2"/>
</dbReference>
<dbReference type="Proteomes" id="UP001501729">
    <property type="component" value="Unassembled WGS sequence"/>
</dbReference>
<evidence type="ECO:0000256" key="1">
    <source>
        <dbReference type="ARBA" id="ARBA00023015"/>
    </source>
</evidence>
<dbReference type="Pfam" id="PF13426">
    <property type="entry name" value="PAS_9"/>
    <property type="match status" value="1"/>
</dbReference>
<dbReference type="InterPro" id="IPR000700">
    <property type="entry name" value="PAS-assoc_C"/>
</dbReference>
<dbReference type="InterPro" id="IPR001610">
    <property type="entry name" value="PAC"/>
</dbReference>
<feature type="region of interest" description="Disordered" evidence="3">
    <location>
        <begin position="1"/>
        <end position="20"/>
    </location>
</feature>
<evidence type="ECO:0000259" key="5">
    <source>
        <dbReference type="PROSITE" id="PS50113"/>
    </source>
</evidence>
<dbReference type="Gene3D" id="3.30.450.40">
    <property type="match status" value="1"/>
</dbReference>
<feature type="domain" description="PAS" evidence="4">
    <location>
        <begin position="25"/>
        <end position="79"/>
    </location>
</feature>
<reference evidence="6 7" key="1">
    <citation type="journal article" date="2019" name="Int. J. Syst. Evol. Microbiol.">
        <title>The Global Catalogue of Microorganisms (GCM) 10K type strain sequencing project: providing services to taxonomists for standard genome sequencing and annotation.</title>
        <authorList>
            <consortium name="The Broad Institute Genomics Platform"/>
            <consortium name="The Broad Institute Genome Sequencing Center for Infectious Disease"/>
            <person name="Wu L."/>
            <person name="Ma J."/>
        </authorList>
    </citation>
    <scope>NUCLEOTIDE SEQUENCE [LARGE SCALE GENOMIC DNA]</scope>
    <source>
        <strain evidence="6 7">JCM 17504</strain>
    </source>
</reference>
<dbReference type="SMART" id="SM00091">
    <property type="entry name" value="PAS"/>
    <property type="match status" value="2"/>
</dbReference>
<dbReference type="SMART" id="SM00086">
    <property type="entry name" value="PAC"/>
    <property type="match status" value="2"/>
</dbReference>
<keyword evidence="2" id="KW-0804">Transcription</keyword>
<dbReference type="RefSeq" id="WP_227773453.1">
    <property type="nucleotide sequence ID" value="NZ_BAABKX010000018.1"/>
</dbReference>
<protein>
    <submittedName>
        <fullName evidence="6">Bacterioopsin transcriptional activator Bat</fullName>
    </submittedName>
</protein>
<evidence type="ECO:0000313" key="6">
    <source>
        <dbReference type="EMBL" id="GAA5060090.1"/>
    </source>
</evidence>
<comment type="caution">
    <text evidence="6">The sequence shown here is derived from an EMBL/GenBank/DDBJ whole genome shotgun (WGS) entry which is preliminary data.</text>
</comment>
<evidence type="ECO:0000256" key="3">
    <source>
        <dbReference type="SAM" id="MobiDB-lite"/>
    </source>
</evidence>
<gene>
    <name evidence="6" type="primary">bat_3</name>
    <name evidence="6" type="ORF">GCM10025751_44850</name>
</gene>
<dbReference type="InterPro" id="IPR029016">
    <property type="entry name" value="GAF-like_dom_sf"/>
</dbReference>
<dbReference type="SUPFAM" id="SSF55785">
    <property type="entry name" value="PYP-like sensor domain (PAS domain)"/>
    <property type="match status" value="2"/>
</dbReference>
<dbReference type="PROSITE" id="PS50113">
    <property type="entry name" value="PAC"/>
    <property type="match status" value="1"/>
</dbReference>
<accession>A0AAV3UNF4</accession>
<name>A0AAV3UNF4_9EURY</name>
<dbReference type="PANTHER" id="PTHR34236:SF1">
    <property type="entry name" value="DIMETHYL SULFOXIDE REDUCTASE TRANSCRIPTIONAL ACTIVATOR"/>
    <property type="match status" value="1"/>
</dbReference>
<dbReference type="GeneID" id="68613651"/>
<feature type="domain" description="PAS" evidence="4">
    <location>
        <begin position="156"/>
        <end position="229"/>
    </location>
</feature>
<keyword evidence="1" id="KW-0805">Transcription regulation</keyword>
<evidence type="ECO:0000259" key="4">
    <source>
        <dbReference type="PROSITE" id="PS50112"/>
    </source>
</evidence>
<dbReference type="PROSITE" id="PS50112">
    <property type="entry name" value="PAS"/>
    <property type="match status" value="2"/>
</dbReference>
<proteinExistence type="predicted"/>